<organism evidence="2 3">
    <name type="scientific">Habropoda laboriosa</name>
    <dbReference type="NCBI Taxonomy" id="597456"/>
    <lineage>
        <taxon>Eukaryota</taxon>
        <taxon>Metazoa</taxon>
        <taxon>Ecdysozoa</taxon>
        <taxon>Arthropoda</taxon>
        <taxon>Hexapoda</taxon>
        <taxon>Insecta</taxon>
        <taxon>Pterygota</taxon>
        <taxon>Neoptera</taxon>
        <taxon>Endopterygota</taxon>
        <taxon>Hymenoptera</taxon>
        <taxon>Apocrita</taxon>
        <taxon>Aculeata</taxon>
        <taxon>Apoidea</taxon>
        <taxon>Anthophila</taxon>
        <taxon>Apidae</taxon>
        <taxon>Habropoda</taxon>
    </lineage>
</organism>
<dbReference type="EMBL" id="KQ414758">
    <property type="protein sequence ID" value="KOC61535.1"/>
    <property type="molecule type" value="Genomic_DNA"/>
</dbReference>
<evidence type="ECO:0000313" key="2">
    <source>
        <dbReference type="EMBL" id="KOC61535.1"/>
    </source>
</evidence>
<evidence type="ECO:0000256" key="1">
    <source>
        <dbReference type="SAM" id="SignalP"/>
    </source>
</evidence>
<feature type="signal peptide" evidence="1">
    <location>
        <begin position="1"/>
        <end position="20"/>
    </location>
</feature>
<reference evidence="2 3" key="1">
    <citation type="submission" date="2015-07" db="EMBL/GenBank/DDBJ databases">
        <title>The genome of Habropoda laboriosa.</title>
        <authorList>
            <person name="Pan H."/>
            <person name="Kapheim K."/>
        </authorList>
    </citation>
    <scope>NUCLEOTIDE SEQUENCE [LARGE SCALE GENOMIC DNA]</scope>
    <source>
        <strain evidence="2">0110345459</strain>
    </source>
</reference>
<keyword evidence="1" id="KW-0732">Signal</keyword>
<gene>
    <name evidence="2" type="ORF">WH47_05139</name>
</gene>
<protein>
    <submittedName>
        <fullName evidence="2">Uncharacterized protein</fullName>
    </submittedName>
</protein>
<dbReference type="AlphaFoldDB" id="A0A0L7QSA8"/>
<feature type="chain" id="PRO_5005574725" evidence="1">
    <location>
        <begin position="21"/>
        <end position="56"/>
    </location>
</feature>
<sequence>MENAAFLLLFLLFPLRLHLAVLCTESSVCLLRIGTRLILPTSRMRDRDWLRLDVAQ</sequence>
<keyword evidence="3" id="KW-1185">Reference proteome</keyword>
<accession>A0A0L7QSA8</accession>
<evidence type="ECO:0000313" key="3">
    <source>
        <dbReference type="Proteomes" id="UP000053825"/>
    </source>
</evidence>
<name>A0A0L7QSA8_9HYME</name>
<proteinExistence type="predicted"/>
<dbReference type="Proteomes" id="UP000053825">
    <property type="component" value="Unassembled WGS sequence"/>
</dbReference>